<gene>
    <name evidence="1" type="ORF">BN963_SGAL_01647</name>
</gene>
<proteinExistence type="predicted"/>
<accession>A0A060RL50</accession>
<name>A0A060RL50_9STRE</name>
<protein>
    <recommendedName>
        <fullName evidence="3">Phage protein</fullName>
    </recommendedName>
</protein>
<dbReference type="AlphaFoldDB" id="A0A060RL50"/>
<reference evidence="1 2" key="1">
    <citation type="submission" date="2014-02" db="EMBL/GenBank/DDBJ databases">
        <authorList>
            <person name="Manrique M."/>
        </authorList>
    </citation>
    <scope>NUCLEOTIDE SEQUENCE [LARGE SCALE GENOMIC DNA]</scope>
    <source>
        <strain evidence="1 2">LMG17956</strain>
    </source>
</reference>
<evidence type="ECO:0000313" key="1">
    <source>
        <dbReference type="EMBL" id="CDO18449.1"/>
    </source>
</evidence>
<evidence type="ECO:0000313" key="2">
    <source>
        <dbReference type="Proteomes" id="UP000027584"/>
    </source>
</evidence>
<sequence length="105" mass="12267">MKFKSVENKANPFSLDHYTDEQKAVFKKRDETKKRAEEFFKAMYDQSTAWVIVANVMITYHNIYTGFAETFEQAWNALGYEITTDIVYRAVNNLPARGKKEEVKA</sequence>
<evidence type="ECO:0008006" key="3">
    <source>
        <dbReference type="Google" id="ProtNLM"/>
    </source>
</evidence>
<reference evidence="1 2" key="2">
    <citation type="submission" date="2014-05" db="EMBL/GenBank/DDBJ databases">
        <title>Genome sequence of Streptococcus gallolyticus.</title>
        <authorList>
            <person name="Del Campo R."/>
        </authorList>
    </citation>
    <scope>NUCLEOTIDE SEQUENCE [LARGE SCALE GENOMIC DNA]</scope>
    <source>
        <strain evidence="1 2">LMG17956</strain>
    </source>
</reference>
<comment type="caution">
    <text evidence="1">The sequence shown here is derived from an EMBL/GenBank/DDBJ whole genome shotgun (WGS) entry which is preliminary data.</text>
</comment>
<organism evidence="1 2">
    <name type="scientific">Streptococcus gallolyticus</name>
    <dbReference type="NCBI Taxonomy" id="315405"/>
    <lineage>
        <taxon>Bacteria</taxon>
        <taxon>Bacillati</taxon>
        <taxon>Bacillota</taxon>
        <taxon>Bacilli</taxon>
        <taxon>Lactobacillales</taxon>
        <taxon>Streptococcaceae</taxon>
        <taxon>Streptococcus</taxon>
    </lineage>
</organism>
<dbReference type="Proteomes" id="UP000027584">
    <property type="component" value="Unassembled WGS sequence"/>
</dbReference>
<dbReference type="EMBL" id="CCBC010000187">
    <property type="protein sequence ID" value="CDO18449.1"/>
    <property type="molecule type" value="Genomic_DNA"/>
</dbReference>